<name>A0AAV0VP18_9HEMI</name>
<dbReference type="InterPro" id="IPR041899">
    <property type="entry name" value="MAGE_WH2"/>
</dbReference>
<dbReference type="SMART" id="SM01373">
    <property type="entry name" value="MAGE"/>
    <property type="match status" value="1"/>
</dbReference>
<dbReference type="PANTHER" id="PTHR11736">
    <property type="entry name" value="MELANOMA-ASSOCIATED ANTIGEN MAGE ANTIGEN"/>
    <property type="match status" value="1"/>
</dbReference>
<dbReference type="AlphaFoldDB" id="A0AAV0VP18"/>
<dbReference type="InterPro" id="IPR037445">
    <property type="entry name" value="MAGE"/>
</dbReference>
<dbReference type="Proteomes" id="UP001160148">
    <property type="component" value="Unassembled WGS sequence"/>
</dbReference>
<organism evidence="2 3">
    <name type="scientific">Macrosiphum euphorbiae</name>
    <name type="common">potato aphid</name>
    <dbReference type="NCBI Taxonomy" id="13131"/>
    <lineage>
        <taxon>Eukaryota</taxon>
        <taxon>Metazoa</taxon>
        <taxon>Ecdysozoa</taxon>
        <taxon>Arthropoda</taxon>
        <taxon>Hexapoda</taxon>
        <taxon>Insecta</taxon>
        <taxon>Pterygota</taxon>
        <taxon>Neoptera</taxon>
        <taxon>Paraneoptera</taxon>
        <taxon>Hemiptera</taxon>
        <taxon>Sternorrhyncha</taxon>
        <taxon>Aphidomorpha</taxon>
        <taxon>Aphidoidea</taxon>
        <taxon>Aphididae</taxon>
        <taxon>Macrosiphini</taxon>
        <taxon>Macrosiphum</taxon>
    </lineage>
</organism>
<evidence type="ECO:0000313" key="3">
    <source>
        <dbReference type="Proteomes" id="UP001160148"/>
    </source>
</evidence>
<keyword evidence="3" id="KW-1185">Reference proteome</keyword>
<protein>
    <recommendedName>
        <fullName evidence="1">MAGE domain-containing protein</fullName>
    </recommendedName>
</protein>
<dbReference type="Gene3D" id="1.10.10.1210">
    <property type="entry name" value="MAGE homology domain, winged helix WH2 motif"/>
    <property type="match status" value="1"/>
</dbReference>
<sequence>MSEEQDSIEIENPSKSATILCVQYLISQHMKTKGVIKKDELMKTVFKGRNLGKNYERVMEEVNNTLKNTFGFSISYIKDDHKQFFIVNNIDEIETKKFSSSEESKYQVLLKPILGALVMLRAPISEGQMWNILEKFALKLNLDMDLTKQIVKGKFVKDQYLQYKITDDTTISLDPEKTSYWFTLGPRALEECDQLMLLNRVGELYQKPAASFKRVYAALIEK</sequence>
<dbReference type="PROSITE" id="PS50838">
    <property type="entry name" value="MAGE"/>
    <property type="match status" value="1"/>
</dbReference>
<dbReference type="InterPro" id="IPR002190">
    <property type="entry name" value="MHD_dom"/>
</dbReference>
<reference evidence="2 3" key="1">
    <citation type="submission" date="2023-01" db="EMBL/GenBank/DDBJ databases">
        <authorList>
            <person name="Whitehead M."/>
        </authorList>
    </citation>
    <scope>NUCLEOTIDE SEQUENCE [LARGE SCALE GENOMIC DNA]</scope>
</reference>
<dbReference type="GO" id="GO:0005634">
    <property type="term" value="C:nucleus"/>
    <property type="evidence" value="ECO:0007669"/>
    <property type="project" value="TreeGrafter"/>
</dbReference>
<feature type="domain" description="MAGE" evidence="1">
    <location>
        <begin position="55"/>
        <end position="219"/>
    </location>
</feature>
<dbReference type="InterPro" id="IPR041898">
    <property type="entry name" value="MAGE_WH1"/>
</dbReference>
<comment type="caution">
    <text evidence="2">The sequence shown here is derived from an EMBL/GenBank/DDBJ whole genome shotgun (WGS) entry which is preliminary data.</text>
</comment>
<dbReference type="EMBL" id="CARXXK010000001">
    <property type="protein sequence ID" value="CAI6345350.1"/>
    <property type="molecule type" value="Genomic_DNA"/>
</dbReference>
<dbReference type="PANTHER" id="PTHR11736:SF14">
    <property type="entry name" value="NSE3 HOMOLOG, SMC5-SMC6 COMPLEX COMPONENT"/>
    <property type="match status" value="1"/>
</dbReference>
<dbReference type="Pfam" id="PF01454">
    <property type="entry name" value="MAGE"/>
    <property type="match status" value="1"/>
</dbReference>
<proteinExistence type="predicted"/>
<evidence type="ECO:0000313" key="2">
    <source>
        <dbReference type="EMBL" id="CAI6345350.1"/>
    </source>
</evidence>
<dbReference type="Gene3D" id="1.10.10.1200">
    <property type="entry name" value="MAGE homology domain, winged helix WH1 motif"/>
    <property type="match status" value="1"/>
</dbReference>
<evidence type="ECO:0000259" key="1">
    <source>
        <dbReference type="PROSITE" id="PS50838"/>
    </source>
</evidence>
<accession>A0AAV0VP18</accession>
<gene>
    <name evidence="2" type="ORF">MEUPH1_LOCUS2379</name>
</gene>